<dbReference type="Proteomes" id="UP000315648">
    <property type="component" value="Unassembled WGS sequence"/>
</dbReference>
<proteinExistence type="predicted"/>
<dbReference type="EMBL" id="VMBG01000001">
    <property type="protein sequence ID" value="TSJ77793.1"/>
    <property type="molecule type" value="Genomic_DNA"/>
</dbReference>
<protein>
    <submittedName>
        <fullName evidence="1">Uncharacterized protein</fullName>
    </submittedName>
</protein>
<dbReference type="RefSeq" id="WP_144228135.1">
    <property type="nucleotide sequence ID" value="NZ_CBCRVV010000001.1"/>
</dbReference>
<organism evidence="1 2">
    <name type="scientific">Rariglobus hedericola</name>
    <dbReference type="NCBI Taxonomy" id="2597822"/>
    <lineage>
        <taxon>Bacteria</taxon>
        <taxon>Pseudomonadati</taxon>
        <taxon>Verrucomicrobiota</taxon>
        <taxon>Opitutia</taxon>
        <taxon>Opitutales</taxon>
        <taxon>Opitutaceae</taxon>
        <taxon>Rariglobus</taxon>
    </lineage>
</organism>
<accession>A0A556QME3</accession>
<keyword evidence="2" id="KW-1185">Reference proteome</keyword>
<gene>
    <name evidence="1" type="ORF">FPL22_00355</name>
</gene>
<comment type="caution">
    <text evidence="1">The sequence shown here is derived from an EMBL/GenBank/DDBJ whole genome shotgun (WGS) entry which is preliminary data.</text>
</comment>
<name>A0A556QME3_9BACT</name>
<dbReference type="AlphaFoldDB" id="A0A556QME3"/>
<reference evidence="1 2" key="1">
    <citation type="submission" date="2019-07" db="EMBL/GenBank/DDBJ databases">
        <title>Description of 53C-WASEF.</title>
        <authorList>
            <person name="Pitt A."/>
            <person name="Hahn M.W."/>
        </authorList>
    </citation>
    <scope>NUCLEOTIDE SEQUENCE [LARGE SCALE GENOMIC DNA]</scope>
    <source>
        <strain evidence="1 2">53C-WASEF</strain>
    </source>
</reference>
<sequence length="72" mass="7831">MDEKKSASINGRITPALRERLNFIHGKHLTNDSTILTYLLEAFCDHVAESGKVEVPVKIVAAAPTKVAKKAS</sequence>
<evidence type="ECO:0000313" key="1">
    <source>
        <dbReference type="EMBL" id="TSJ77793.1"/>
    </source>
</evidence>
<evidence type="ECO:0000313" key="2">
    <source>
        <dbReference type="Proteomes" id="UP000315648"/>
    </source>
</evidence>